<feature type="compositionally biased region" description="Pro residues" evidence="1">
    <location>
        <begin position="176"/>
        <end position="191"/>
    </location>
</feature>
<dbReference type="PANTHER" id="PTHR45725:SF18">
    <property type="entry name" value="ORC1-LIKE AAA ATPASE DOMAIN-CONTAINING PROTEIN"/>
    <property type="match status" value="1"/>
</dbReference>
<comment type="caution">
    <text evidence="2">The sequence shown here is derived from an EMBL/GenBank/DDBJ whole genome shotgun (WGS) entry which is preliminary data.</text>
</comment>
<keyword evidence="3" id="KW-1185">Reference proteome</keyword>
<dbReference type="AlphaFoldDB" id="A0A9W6F134"/>
<proteinExistence type="predicted"/>
<feature type="compositionally biased region" description="Basic residues" evidence="1">
    <location>
        <begin position="1"/>
        <end position="15"/>
    </location>
</feature>
<feature type="region of interest" description="Disordered" evidence="1">
    <location>
        <begin position="129"/>
        <end position="202"/>
    </location>
</feature>
<sequence>MQRRPRANSKSKGKLPPRGPSAVVTGKQWPQQHHEQQQQQHQQALFQFQTAQQPPHQQQPQEQTQRRGGAPTSISLQELASFRAESPLHFLAEAAVADAHASEQQQQQVAIGASTTVAIAPLLPANDQALLLPPPKRQRQPHQRQPHQQQWQQQQAAAAPLSRAPSPAAAAAAPNRPAPLLPPLPPLPPSAPFHNNHRNHHSQTANLNGRVIHGISSPVVFQGIPQPSPSPPVPPPLFRTISTPGPSGAFAGGCGAGGCSAGIATPPPDPLPNGYSSARPGAPPRPMPPPSYLPCHVAVGEVSPTAAGDAAAAAAAAAVAPPGQSAPRGLDGLKHEGASEDAAGAASSVPMCGLTYQRPADQRNAPPQPPQPALPLSEVWFGWALHCGPGTATRIATDATAAAAAAAAPSGSPAAANPAAAAAAATCPRAADSDADVGLTVAQYPGDAGCAMDFPHSYNPYDNGMDMSYDPLGLGFDNGDGDGGRGAGLGSDGAIGDGAAGGSGGGGGGGEPELFSWLSGEAPGMRRMEAAAAPVGGGDFRAFSDDAAAHIHAGVDGHDALNGGLFLQTPGVQQQQHYQQQQHQQFLQWEQQHYSVEAMSPGFLGTGFEPPPPPPLAAAAGGWGQQPDATVAAAAAAAAAGDFTMEDDGDLQQRQLRTKRGRKLDRAQAEASSRRVREVLRLHQVATAVPFLPHVNVAAAAAGGGGAIVAADPPYFARQNSTAWAGWSGDDGAGVGGLPYCGENVQVDGGGGDGGDGGGGGGGGGGEEDDVKAAVLALAVVSGGGGGGGGGGAAAGGGRSCYECGATTTKCWMAHKQFPEERTCKACYKRYLRHRHYGRMAPLPLCVGEEEEEAWAAEQPQPAAEHGVLALLGGGGGGGTEDGRAAANGSSAAGVAAVLSATPPAGPAAIRRCYECGTTRTGGNSWKRHKLIAGEITCRALRAITTHSDSNGPCRAGTRQLRATDAASDVSPVAGSR</sequence>
<feature type="region of interest" description="Disordered" evidence="1">
    <location>
        <begin position="267"/>
        <end position="289"/>
    </location>
</feature>
<protein>
    <submittedName>
        <fullName evidence="2">Uncharacterized protein</fullName>
    </submittedName>
</protein>
<feature type="region of interest" description="Disordered" evidence="1">
    <location>
        <begin position="600"/>
        <end position="624"/>
    </location>
</feature>
<accession>A0A9W6F134</accession>
<gene>
    <name evidence="2" type="primary">PLEST003466</name>
    <name evidence="2" type="ORF">PLESTB_000544000</name>
</gene>
<reference evidence="2 3" key="1">
    <citation type="journal article" date="2023" name="Commun. Biol.">
        <title>Reorganization of the ancestral sex-determining regions during the evolution of trioecy in Pleodorina starrii.</title>
        <authorList>
            <person name="Takahashi K."/>
            <person name="Suzuki S."/>
            <person name="Kawai-Toyooka H."/>
            <person name="Yamamoto K."/>
            <person name="Hamaji T."/>
            <person name="Ootsuki R."/>
            <person name="Yamaguchi H."/>
            <person name="Kawachi M."/>
            <person name="Higashiyama T."/>
            <person name="Nozaki H."/>
        </authorList>
    </citation>
    <scope>NUCLEOTIDE SEQUENCE [LARGE SCALE GENOMIC DNA]</scope>
    <source>
        <strain evidence="2 3">NIES-4479</strain>
    </source>
</reference>
<feature type="compositionally biased region" description="Gly residues" evidence="1">
    <location>
        <begin position="748"/>
        <end position="765"/>
    </location>
</feature>
<dbReference type="EMBL" id="BRXU01000005">
    <property type="protein sequence ID" value="GLC51751.1"/>
    <property type="molecule type" value="Genomic_DNA"/>
</dbReference>
<feature type="region of interest" description="Disordered" evidence="1">
    <location>
        <begin position="949"/>
        <end position="977"/>
    </location>
</feature>
<organism evidence="2 3">
    <name type="scientific">Pleodorina starrii</name>
    <dbReference type="NCBI Taxonomy" id="330485"/>
    <lineage>
        <taxon>Eukaryota</taxon>
        <taxon>Viridiplantae</taxon>
        <taxon>Chlorophyta</taxon>
        <taxon>core chlorophytes</taxon>
        <taxon>Chlorophyceae</taxon>
        <taxon>CS clade</taxon>
        <taxon>Chlamydomonadales</taxon>
        <taxon>Volvocaceae</taxon>
        <taxon>Pleodorina</taxon>
    </lineage>
</organism>
<feature type="region of interest" description="Disordered" evidence="1">
    <location>
        <begin position="321"/>
        <end position="346"/>
    </location>
</feature>
<dbReference type="Proteomes" id="UP001165080">
    <property type="component" value="Unassembled WGS sequence"/>
</dbReference>
<dbReference type="PANTHER" id="PTHR45725">
    <property type="entry name" value="FORMIN HOMOLOGY 2 FAMILY MEMBER"/>
    <property type="match status" value="1"/>
</dbReference>
<evidence type="ECO:0000256" key="1">
    <source>
        <dbReference type="SAM" id="MobiDB-lite"/>
    </source>
</evidence>
<feature type="region of interest" description="Disordered" evidence="1">
    <location>
        <begin position="1"/>
        <end position="80"/>
    </location>
</feature>
<feature type="compositionally biased region" description="Gly residues" evidence="1">
    <location>
        <begin position="484"/>
        <end position="511"/>
    </location>
</feature>
<evidence type="ECO:0000313" key="3">
    <source>
        <dbReference type="Proteomes" id="UP001165080"/>
    </source>
</evidence>
<name>A0A9W6F134_9CHLO</name>
<feature type="region of interest" description="Disordered" evidence="1">
    <location>
        <begin position="483"/>
        <end position="513"/>
    </location>
</feature>
<feature type="compositionally biased region" description="Low complexity" evidence="1">
    <location>
        <begin position="146"/>
        <end position="175"/>
    </location>
</feature>
<feature type="region of interest" description="Disordered" evidence="1">
    <location>
        <begin position="746"/>
        <end position="767"/>
    </location>
</feature>
<dbReference type="InterPro" id="IPR051425">
    <property type="entry name" value="Formin_Homology"/>
</dbReference>
<evidence type="ECO:0000313" key="2">
    <source>
        <dbReference type="EMBL" id="GLC51751.1"/>
    </source>
</evidence>
<feature type="compositionally biased region" description="Basic residues" evidence="1">
    <location>
        <begin position="136"/>
        <end position="145"/>
    </location>
</feature>
<feature type="compositionally biased region" description="Low complexity" evidence="1">
    <location>
        <begin position="37"/>
        <end position="63"/>
    </location>
</feature>